<dbReference type="GO" id="GO:0000105">
    <property type="term" value="P:L-histidine biosynthetic process"/>
    <property type="evidence" value="ECO:0007669"/>
    <property type="project" value="UniProtKB-KW"/>
</dbReference>
<feature type="domain" description="Aminotransferase class I/classII large" evidence="8">
    <location>
        <begin position="45"/>
        <end position="341"/>
    </location>
</feature>
<evidence type="ECO:0000256" key="4">
    <source>
        <dbReference type="ARBA" id="ARBA00022679"/>
    </source>
</evidence>
<organism evidence="9">
    <name type="scientific">gut metagenome</name>
    <dbReference type="NCBI Taxonomy" id="749906"/>
    <lineage>
        <taxon>unclassified sequences</taxon>
        <taxon>metagenomes</taxon>
        <taxon>organismal metagenomes</taxon>
    </lineage>
</organism>
<dbReference type="AlphaFoldDB" id="J9FSY4"/>
<dbReference type="PANTHER" id="PTHR42885">
    <property type="entry name" value="HISTIDINOL-PHOSPHATE AMINOTRANSFERASE-RELATED"/>
    <property type="match status" value="1"/>
</dbReference>
<keyword evidence="3" id="KW-0028">Amino-acid biosynthesis</keyword>
<dbReference type="PANTHER" id="PTHR42885:SF2">
    <property type="entry name" value="HISTIDINOL-PHOSPHATE AMINOTRANSFERASE"/>
    <property type="match status" value="1"/>
</dbReference>
<dbReference type="InterPro" id="IPR005861">
    <property type="entry name" value="HisP_aminotrans"/>
</dbReference>
<dbReference type="Pfam" id="PF00155">
    <property type="entry name" value="Aminotran_1_2"/>
    <property type="match status" value="1"/>
</dbReference>
<dbReference type="CDD" id="cd00609">
    <property type="entry name" value="AAT_like"/>
    <property type="match status" value="1"/>
</dbReference>
<evidence type="ECO:0000256" key="1">
    <source>
        <dbReference type="ARBA" id="ARBA00001933"/>
    </source>
</evidence>
<dbReference type="PROSITE" id="PS00599">
    <property type="entry name" value="AA_TRANSFER_CLASS_2"/>
    <property type="match status" value="1"/>
</dbReference>
<keyword evidence="4" id="KW-0808">Transferase</keyword>
<dbReference type="InterPro" id="IPR015421">
    <property type="entry name" value="PyrdxlP-dep_Trfase_major"/>
</dbReference>
<dbReference type="InterPro" id="IPR004839">
    <property type="entry name" value="Aminotransferase_I/II_large"/>
</dbReference>
<keyword evidence="5" id="KW-0663">Pyridoxal phosphate</keyword>
<evidence type="ECO:0000256" key="5">
    <source>
        <dbReference type="ARBA" id="ARBA00022898"/>
    </source>
</evidence>
<reference evidence="9" key="1">
    <citation type="journal article" date="2012" name="PLoS ONE">
        <title>Gene sets for utilization of primary and secondary nutrition supplies in the distal gut of endangered iberian lynx.</title>
        <authorList>
            <person name="Alcaide M."/>
            <person name="Messina E."/>
            <person name="Richter M."/>
            <person name="Bargiela R."/>
            <person name="Peplies J."/>
            <person name="Huws S.A."/>
            <person name="Newbold C.J."/>
            <person name="Golyshin P.N."/>
            <person name="Simon M.A."/>
            <person name="Lopez G."/>
            <person name="Yakimov M.M."/>
            <person name="Ferrer M."/>
        </authorList>
    </citation>
    <scope>NUCLEOTIDE SEQUENCE</scope>
</reference>
<comment type="pathway">
    <text evidence="7">Amino-acid biosynthesis.</text>
</comment>
<dbReference type="Gene3D" id="3.90.1150.10">
    <property type="entry name" value="Aspartate Aminotransferase, domain 1"/>
    <property type="match status" value="1"/>
</dbReference>
<evidence type="ECO:0000256" key="3">
    <source>
        <dbReference type="ARBA" id="ARBA00022605"/>
    </source>
</evidence>
<evidence type="ECO:0000256" key="2">
    <source>
        <dbReference type="ARBA" id="ARBA00022576"/>
    </source>
</evidence>
<keyword evidence="6" id="KW-0368">Histidine biosynthesis</keyword>
<evidence type="ECO:0000259" key="8">
    <source>
        <dbReference type="Pfam" id="PF00155"/>
    </source>
</evidence>
<dbReference type="HAMAP" id="MF_01023">
    <property type="entry name" value="HisC_aminotrans_2"/>
    <property type="match status" value="1"/>
</dbReference>
<comment type="caution">
    <text evidence="9">The sequence shown here is derived from an EMBL/GenBank/DDBJ whole genome shotgun (WGS) entry which is preliminary data.</text>
</comment>
<comment type="cofactor">
    <cofactor evidence="1">
        <name>pyridoxal 5'-phosphate</name>
        <dbReference type="ChEBI" id="CHEBI:597326"/>
    </cofactor>
</comment>
<dbReference type="GO" id="GO:0030170">
    <property type="term" value="F:pyridoxal phosphate binding"/>
    <property type="evidence" value="ECO:0007669"/>
    <property type="project" value="InterPro"/>
</dbReference>
<dbReference type="Gene3D" id="3.40.640.10">
    <property type="entry name" value="Type I PLP-dependent aspartate aminotransferase-like (Major domain)"/>
    <property type="match status" value="1"/>
</dbReference>
<dbReference type="EMBL" id="AMCI01007409">
    <property type="protein sequence ID" value="EJW92677.1"/>
    <property type="molecule type" value="Genomic_DNA"/>
</dbReference>
<gene>
    <name evidence="9" type="ORF">EVA_19225</name>
</gene>
<dbReference type="GO" id="GO:0004400">
    <property type="term" value="F:histidinol-phosphate transaminase activity"/>
    <property type="evidence" value="ECO:0007669"/>
    <property type="project" value="InterPro"/>
</dbReference>
<evidence type="ECO:0000256" key="7">
    <source>
        <dbReference type="ARBA" id="ARBA00029440"/>
    </source>
</evidence>
<dbReference type="SUPFAM" id="SSF53383">
    <property type="entry name" value="PLP-dependent transferases"/>
    <property type="match status" value="1"/>
</dbReference>
<accession>J9FSY4</accession>
<keyword evidence="2" id="KW-0032">Aminotransferase</keyword>
<dbReference type="InterPro" id="IPR001917">
    <property type="entry name" value="Aminotrans_II_pyridoxalP_BS"/>
</dbReference>
<dbReference type="InterPro" id="IPR015424">
    <property type="entry name" value="PyrdxlP-dep_Trfase"/>
</dbReference>
<dbReference type="NCBIfam" id="TIGR01141">
    <property type="entry name" value="hisC"/>
    <property type="match status" value="1"/>
</dbReference>
<sequence length="356" mass="40149">MKDLNELLRPNIRALKPYSSARDEYNGAEASVFLDANENPYNAPHNRYPDPLQRNLKKLLAPLKQVRPDQIFLGNGSDEAIDLLFRAFCRPGVDNVVAIEPTYGMYQVCAEVNEVAYRKVLLGEGFCLQADSLLAAVDEQTKLLFLCSPNNPTGNNLDRNEIIRLLEAFPGLVVVDEAYADFSEAPSFLKELDRYPNLIVLQTFSKAWGCAAIRLGMAFASPAIIGVLNKIKYPYNVNLLTQEEAIRLLQRPYEVDRWVKTLLEERARLVAAFRELPVCVHLYPTDANFFLVQVTDAQRIYDYLVGRGIIVRNRTHVALCGNCLRITVGTRPENDQLLEALRAFPVHVEPEKPSAL</sequence>
<proteinExistence type="inferred from homology"/>
<name>J9FSY4_9ZZZZ</name>
<evidence type="ECO:0000313" key="9">
    <source>
        <dbReference type="EMBL" id="EJW92677.1"/>
    </source>
</evidence>
<protein>
    <submittedName>
        <fullName evidence="9">Histidinol-phosphate transaminase</fullName>
    </submittedName>
</protein>
<dbReference type="InterPro" id="IPR015422">
    <property type="entry name" value="PyrdxlP-dep_Trfase_small"/>
</dbReference>
<evidence type="ECO:0000256" key="6">
    <source>
        <dbReference type="ARBA" id="ARBA00023102"/>
    </source>
</evidence>